<keyword evidence="6 7" id="KW-0326">Glycosidase</keyword>
<feature type="chain" id="PRO_5044842617" description="Beta-hexosaminidase" evidence="9">
    <location>
        <begin position="30"/>
        <end position="588"/>
    </location>
</feature>
<gene>
    <name evidence="12" type="ORF">ACH5RR_000635</name>
</gene>
<evidence type="ECO:0000256" key="4">
    <source>
        <dbReference type="ARBA" id="ARBA00022801"/>
    </source>
</evidence>
<feature type="domain" description="Glycoside hydrolase family 20 catalytic" evidence="10">
    <location>
        <begin position="177"/>
        <end position="533"/>
    </location>
</feature>
<dbReference type="Pfam" id="PF14845">
    <property type="entry name" value="Glycohydro_20b2"/>
    <property type="match status" value="1"/>
</dbReference>
<feature type="signal peptide" evidence="9">
    <location>
        <begin position="1"/>
        <end position="29"/>
    </location>
</feature>
<sequence length="588" mass="65713">MEKGTRRIPLSTFLFILAFFLPSTPQISAVDSSYPINVWPKPTTFSWPQPQVTLISPNFTINFPQKNQYLIYSAKRYLNEILSEHYTPLVVPLLNLTSSNTLGSLTIQVTDDSAPLTHGVNESYTLSIPSPNQSTAATLTAETVWGAMRGLETFSQLVYGNPSRVASGLYISDQPLYPHRGVMLDTSRNFYTVRDLLRLIKAMSMNKMNVFHWHITDSHSFPLVLPSEPELAGKGAYGALMKYSPEDVKLVVEFGMEYGVRVVPEIDMPAHTASWAGAYPDIVTCSNMFWWPAGTNWADRFAAEPGAGHLNPLSPNTNKVAKNVIHDVVSMFPDTFYHAGADEVTPNCWKSDPTIQAFLAKNGTLSQLLELFVNSTFPYITAQNRTVVYWEDVLLDATVSVSASLLPQENIILQTWNNGPNNTKRLVEAGYRVIVSSSDYYYLDCGHGDFLGNDSQYNQPPGTDLGKGGSWCGPFKTWQTIYNYDITYGLSTEEAKLVLGGEVALWSEQADSTVMDPRIWPRTSALAETMWSGNRDQTGMKRYAEATDRLNEWRNRMVTRGIRAEPIQPLWCIRNPGMCNTVQPFVVG</sequence>
<dbReference type="EC" id="3.2.1.52" evidence="7"/>
<dbReference type="SUPFAM" id="SSF55545">
    <property type="entry name" value="beta-N-acetylhexosaminidase-like domain"/>
    <property type="match status" value="1"/>
</dbReference>
<dbReference type="Gene3D" id="3.20.20.80">
    <property type="entry name" value="Glycosidases"/>
    <property type="match status" value="1"/>
</dbReference>
<evidence type="ECO:0000256" key="9">
    <source>
        <dbReference type="SAM" id="SignalP"/>
    </source>
</evidence>
<dbReference type="PIRSF" id="PIRSF001093">
    <property type="entry name" value="B-hxosamndse_ab_euk"/>
    <property type="match status" value="1"/>
</dbReference>
<protein>
    <recommendedName>
        <fullName evidence="7">Beta-hexosaminidase</fullName>
        <ecNumber evidence="7">3.2.1.52</ecNumber>
    </recommendedName>
</protein>
<keyword evidence="5" id="KW-0325">Glycoprotein</keyword>
<dbReference type="InterPro" id="IPR029018">
    <property type="entry name" value="Hex-like_dom2"/>
</dbReference>
<accession>A0ABD3B176</accession>
<keyword evidence="4 7" id="KW-0378">Hydrolase</keyword>
<dbReference type="PANTHER" id="PTHR22600:SF26">
    <property type="entry name" value="BETA-N-ACETYLHEXOSAMINIDASE"/>
    <property type="match status" value="1"/>
</dbReference>
<feature type="active site" description="Proton donor" evidence="8">
    <location>
        <position position="343"/>
    </location>
</feature>
<dbReference type="Pfam" id="PF00728">
    <property type="entry name" value="Glyco_hydro_20"/>
    <property type="match status" value="1"/>
</dbReference>
<evidence type="ECO:0000256" key="6">
    <source>
        <dbReference type="ARBA" id="ARBA00023295"/>
    </source>
</evidence>
<reference evidence="12 13" key="1">
    <citation type="submission" date="2024-11" db="EMBL/GenBank/DDBJ databases">
        <title>A near-complete genome assembly of Cinchona calisaya.</title>
        <authorList>
            <person name="Lian D.C."/>
            <person name="Zhao X.W."/>
            <person name="Wei L."/>
        </authorList>
    </citation>
    <scope>NUCLEOTIDE SEQUENCE [LARGE SCALE GENOMIC DNA]</scope>
    <source>
        <tissue evidence="12">Nenye</tissue>
    </source>
</reference>
<feature type="domain" description="Beta-hexosaminidase eukaryotic type N-terminal" evidence="11">
    <location>
        <begin position="38"/>
        <end position="157"/>
    </location>
</feature>
<evidence type="ECO:0000256" key="7">
    <source>
        <dbReference type="PIRNR" id="PIRNR001093"/>
    </source>
</evidence>
<dbReference type="Proteomes" id="UP001630127">
    <property type="component" value="Unassembled WGS sequence"/>
</dbReference>
<evidence type="ECO:0000256" key="3">
    <source>
        <dbReference type="ARBA" id="ARBA00022729"/>
    </source>
</evidence>
<evidence type="ECO:0000256" key="5">
    <source>
        <dbReference type="ARBA" id="ARBA00023180"/>
    </source>
</evidence>
<proteinExistence type="inferred from homology"/>
<dbReference type="CDD" id="cd06562">
    <property type="entry name" value="GH20_HexA_HexB-like"/>
    <property type="match status" value="1"/>
</dbReference>
<evidence type="ECO:0000256" key="8">
    <source>
        <dbReference type="PIRSR" id="PIRSR001093-1"/>
    </source>
</evidence>
<dbReference type="InterPro" id="IPR025705">
    <property type="entry name" value="Beta_hexosaminidase_sua/sub"/>
</dbReference>
<comment type="caution">
    <text evidence="12">The sequence shown here is derived from an EMBL/GenBank/DDBJ whole genome shotgun (WGS) entry which is preliminary data.</text>
</comment>
<dbReference type="Gene3D" id="3.30.379.10">
    <property type="entry name" value="Chitobiase/beta-hexosaminidase domain 2-like"/>
    <property type="match status" value="1"/>
</dbReference>
<evidence type="ECO:0000259" key="11">
    <source>
        <dbReference type="Pfam" id="PF14845"/>
    </source>
</evidence>
<dbReference type="GO" id="GO:0004563">
    <property type="term" value="F:beta-N-acetylhexosaminidase activity"/>
    <property type="evidence" value="ECO:0007669"/>
    <property type="project" value="UniProtKB-EC"/>
</dbReference>
<dbReference type="InterPro" id="IPR029019">
    <property type="entry name" value="HEX_eukaryotic_N"/>
</dbReference>
<dbReference type="PRINTS" id="PR00738">
    <property type="entry name" value="GLHYDRLASE20"/>
</dbReference>
<evidence type="ECO:0000313" key="13">
    <source>
        <dbReference type="Proteomes" id="UP001630127"/>
    </source>
</evidence>
<comment type="catalytic activity">
    <reaction evidence="1 7">
        <text>Hydrolysis of terminal non-reducing N-acetyl-D-hexosamine residues in N-acetyl-beta-D-hexosaminides.</text>
        <dbReference type="EC" id="3.2.1.52"/>
    </reaction>
</comment>
<evidence type="ECO:0000256" key="1">
    <source>
        <dbReference type="ARBA" id="ARBA00001231"/>
    </source>
</evidence>
<dbReference type="InterPro" id="IPR017853">
    <property type="entry name" value="GH"/>
</dbReference>
<dbReference type="PANTHER" id="PTHR22600">
    <property type="entry name" value="BETA-HEXOSAMINIDASE"/>
    <property type="match status" value="1"/>
</dbReference>
<evidence type="ECO:0000256" key="2">
    <source>
        <dbReference type="ARBA" id="ARBA00006285"/>
    </source>
</evidence>
<dbReference type="AlphaFoldDB" id="A0ABD3B176"/>
<comment type="similarity">
    <text evidence="2 7">Belongs to the glycosyl hydrolase 20 family.</text>
</comment>
<dbReference type="FunFam" id="3.20.20.80:FF:000063">
    <property type="entry name" value="Beta-hexosaminidase"/>
    <property type="match status" value="1"/>
</dbReference>
<keyword evidence="13" id="KW-1185">Reference proteome</keyword>
<dbReference type="SUPFAM" id="SSF51445">
    <property type="entry name" value="(Trans)glycosidases"/>
    <property type="match status" value="1"/>
</dbReference>
<dbReference type="InterPro" id="IPR015883">
    <property type="entry name" value="Glyco_hydro_20_cat"/>
</dbReference>
<evidence type="ECO:0000313" key="12">
    <source>
        <dbReference type="EMBL" id="KAL3537269.1"/>
    </source>
</evidence>
<organism evidence="12 13">
    <name type="scientific">Cinchona calisaya</name>
    <dbReference type="NCBI Taxonomy" id="153742"/>
    <lineage>
        <taxon>Eukaryota</taxon>
        <taxon>Viridiplantae</taxon>
        <taxon>Streptophyta</taxon>
        <taxon>Embryophyta</taxon>
        <taxon>Tracheophyta</taxon>
        <taxon>Spermatophyta</taxon>
        <taxon>Magnoliopsida</taxon>
        <taxon>eudicotyledons</taxon>
        <taxon>Gunneridae</taxon>
        <taxon>Pentapetalae</taxon>
        <taxon>asterids</taxon>
        <taxon>lamiids</taxon>
        <taxon>Gentianales</taxon>
        <taxon>Rubiaceae</taxon>
        <taxon>Cinchonoideae</taxon>
        <taxon>Cinchoneae</taxon>
        <taxon>Cinchona</taxon>
    </lineage>
</organism>
<evidence type="ECO:0000259" key="10">
    <source>
        <dbReference type="Pfam" id="PF00728"/>
    </source>
</evidence>
<keyword evidence="3 9" id="KW-0732">Signal</keyword>
<name>A0ABD3B176_9GENT</name>
<dbReference type="EMBL" id="JBJUIK010000001">
    <property type="protein sequence ID" value="KAL3537269.1"/>
    <property type="molecule type" value="Genomic_DNA"/>
</dbReference>